<evidence type="ECO:0000256" key="4">
    <source>
        <dbReference type="ARBA" id="ARBA00022676"/>
    </source>
</evidence>
<dbReference type="EC" id="2.4.1.80" evidence="10"/>
<comment type="pathway">
    <text evidence="2">Lipid metabolism; sphingolipid metabolism.</text>
</comment>
<evidence type="ECO:0000256" key="9">
    <source>
        <dbReference type="SAM" id="Phobius"/>
    </source>
</evidence>
<dbReference type="OrthoDB" id="9814255at2"/>
<name>C8S0Q5_9RHOB</name>
<dbReference type="RefSeq" id="WP_008029871.1">
    <property type="nucleotide sequence ID" value="NZ_ACYY01000009.1"/>
</dbReference>
<dbReference type="InterPro" id="IPR029044">
    <property type="entry name" value="Nucleotide-diphossugar_trans"/>
</dbReference>
<keyword evidence="4 10" id="KW-0328">Glycosyltransferase</keyword>
<comment type="subcellular location">
    <subcellularLocation>
        <location evidence="1">Membrane</location>
        <topology evidence="1">Multi-pass membrane protein</topology>
    </subcellularLocation>
</comment>
<sequence length="370" mass="40354">MIALVLWLVAGGFLLAHLASIALYLRRLHRPVGEGIIGRPRLTLLRPVCGLDAHDAETLESAFHQDYPAYEVIFCAARADDAAVPLLRRLIAKYPQVPARVLIGAAGKSANPKLDNVWKGWAAAQSDWICMTDANLMLPPDYLQTLVRCWGPQTGMVSSPAIGTRPEWAGGHLEAAFLNSNQARLQFAADSLGFGYAQGKTMFFNRPLLERAGGLPALHRHLAEDACATLAIRRLGLKVTLPPLPFAQPVGRKSVVQVWKRQLRWSRVRRDAFPALFLFEIANGAALPMAVAGAALLASGGTLWGLLPLLALWYGAEVLLLRQAGWPAGWRDIAALPLRDLAMPVLWAATFLRRGFEWRGTAMADKGQAA</sequence>
<dbReference type="PANTHER" id="PTHR12726">
    <property type="entry name" value="CERAMIDE GLUCOSYLTRANSFERASE"/>
    <property type="match status" value="1"/>
</dbReference>
<reference evidence="10 11" key="1">
    <citation type="submission" date="2009-08" db="EMBL/GenBank/DDBJ databases">
        <title>The draft genome of Rhodobacter sp. SW2.</title>
        <authorList>
            <consortium name="US DOE Joint Genome Institute (JGI-PGF)"/>
            <person name="Lucas S."/>
            <person name="Copeland A."/>
            <person name="Lapidus A."/>
            <person name="Glavina del Rio T."/>
            <person name="Tice H."/>
            <person name="Bruce D."/>
            <person name="Goodwin L."/>
            <person name="Pitluck S."/>
            <person name="Larimer F."/>
            <person name="Land M.L."/>
            <person name="Hauser L."/>
            <person name="Emerson D."/>
        </authorList>
    </citation>
    <scope>NUCLEOTIDE SEQUENCE [LARGE SCALE GENOMIC DNA]</scope>
    <source>
        <strain evidence="10 11">SW2</strain>
    </source>
</reference>
<keyword evidence="11" id="KW-1185">Reference proteome</keyword>
<dbReference type="GO" id="GO:0008120">
    <property type="term" value="F:ceramide glucosyltransferase activity"/>
    <property type="evidence" value="ECO:0007669"/>
    <property type="project" value="UniProtKB-EC"/>
</dbReference>
<dbReference type="AlphaFoldDB" id="C8S0Q5"/>
<dbReference type="GO" id="GO:0006679">
    <property type="term" value="P:glucosylceramide biosynthetic process"/>
    <property type="evidence" value="ECO:0007669"/>
    <property type="project" value="TreeGrafter"/>
</dbReference>
<dbReference type="eggNOG" id="COG1215">
    <property type="taxonomic scope" value="Bacteria"/>
</dbReference>
<keyword evidence="6 9" id="KW-0812">Transmembrane</keyword>
<evidence type="ECO:0000313" key="11">
    <source>
        <dbReference type="Proteomes" id="UP000010121"/>
    </source>
</evidence>
<dbReference type="STRING" id="371731.Rsw2DRAFT_1633"/>
<keyword evidence="7 9" id="KW-1133">Transmembrane helix</keyword>
<protein>
    <submittedName>
        <fullName evidence="10">Ceramide glucosyltransferase</fullName>
        <ecNumber evidence="10">2.4.1.80</ecNumber>
    </submittedName>
</protein>
<accession>C8S0Q5</accession>
<dbReference type="Pfam" id="PF13506">
    <property type="entry name" value="Glyco_transf_21"/>
    <property type="match status" value="1"/>
</dbReference>
<dbReference type="EMBL" id="ACYY01000009">
    <property type="protein sequence ID" value="EEW25346.1"/>
    <property type="molecule type" value="Genomic_DNA"/>
</dbReference>
<dbReference type="InterPro" id="IPR025993">
    <property type="entry name" value="Ceramide_glucosylTrfase"/>
</dbReference>
<evidence type="ECO:0000313" key="10">
    <source>
        <dbReference type="EMBL" id="EEW25346.1"/>
    </source>
</evidence>
<comment type="pathway">
    <text evidence="3">Sphingolipid metabolism.</text>
</comment>
<dbReference type="PANTHER" id="PTHR12726:SF0">
    <property type="entry name" value="CERAMIDE GLUCOSYLTRANSFERASE"/>
    <property type="match status" value="1"/>
</dbReference>
<dbReference type="CDD" id="cd02520">
    <property type="entry name" value="Glucosylceramide_synthase"/>
    <property type="match status" value="1"/>
</dbReference>
<evidence type="ECO:0000256" key="6">
    <source>
        <dbReference type="ARBA" id="ARBA00022692"/>
    </source>
</evidence>
<keyword evidence="5 10" id="KW-0808">Transferase</keyword>
<dbReference type="Gene3D" id="3.90.550.10">
    <property type="entry name" value="Spore Coat Polysaccharide Biosynthesis Protein SpsA, Chain A"/>
    <property type="match status" value="1"/>
</dbReference>
<feature type="transmembrane region" description="Helical" evidence="9">
    <location>
        <begin position="6"/>
        <end position="25"/>
    </location>
</feature>
<feature type="transmembrane region" description="Helical" evidence="9">
    <location>
        <begin position="303"/>
        <end position="321"/>
    </location>
</feature>
<dbReference type="SUPFAM" id="SSF53448">
    <property type="entry name" value="Nucleotide-diphospho-sugar transferases"/>
    <property type="match status" value="1"/>
</dbReference>
<evidence type="ECO:0000256" key="3">
    <source>
        <dbReference type="ARBA" id="ARBA00004991"/>
    </source>
</evidence>
<keyword evidence="8 9" id="KW-0472">Membrane</keyword>
<organism evidence="10 11">
    <name type="scientific">Rhodobacter ferrooxidans</name>
    <dbReference type="NCBI Taxonomy" id="371731"/>
    <lineage>
        <taxon>Bacteria</taxon>
        <taxon>Pseudomonadati</taxon>
        <taxon>Pseudomonadota</taxon>
        <taxon>Alphaproteobacteria</taxon>
        <taxon>Rhodobacterales</taxon>
        <taxon>Rhodobacter group</taxon>
        <taxon>Rhodobacter</taxon>
    </lineage>
</organism>
<evidence type="ECO:0000256" key="2">
    <source>
        <dbReference type="ARBA" id="ARBA00004760"/>
    </source>
</evidence>
<evidence type="ECO:0000256" key="5">
    <source>
        <dbReference type="ARBA" id="ARBA00022679"/>
    </source>
</evidence>
<evidence type="ECO:0000256" key="1">
    <source>
        <dbReference type="ARBA" id="ARBA00004141"/>
    </source>
</evidence>
<dbReference type="GO" id="GO:0016020">
    <property type="term" value="C:membrane"/>
    <property type="evidence" value="ECO:0007669"/>
    <property type="project" value="UniProtKB-SubCell"/>
</dbReference>
<proteinExistence type="predicted"/>
<evidence type="ECO:0000256" key="8">
    <source>
        <dbReference type="ARBA" id="ARBA00023136"/>
    </source>
</evidence>
<evidence type="ECO:0000256" key="7">
    <source>
        <dbReference type="ARBA" id="ARBA00022989"/>
    </source>
</evidence>
<feature type="transmembrane region" description="Helical" evidence="9">
    <location>
        <begin position="272"/>
        <end position="297"/>
    </location>
</feature>
<dbReference type="Proteomes" id="UP000010121">
    <property type="component" value="Unassembled WGS sequence"/>
</dbReference>
<comment type="caution">
    <text evidence="10">The sequence shown here is derived from an EMBL/GenBank/DDBJ whole genome shotgun (WGS) entry which is preliminary data.</text>
</comment>
<gene>
    <name evidence="10" type="ORF">Rsw2DRAFT_1633</name>
</gene>